<evidence type="ECO:0000259" key="1">
    <source>
        <dbReference type="Pfam" id="PF11074"/>
    </source>
</evidence>
<dbReference type="InterPro" id="IPR021301">
    <property type="entry name" value="DUF2779"/>
</dbReference>
<evidence type="ECO:0000313" key="2">
    <source>
        <dbReference type="EMBL" id="APG28108.1"/>
    </source>
</evidence>
<dbReference type="KEGG" id="pef:A7E78_09795"/>
<dbReference type="AlphaFoldDB" id="A0A1L3GR37"/>
<protein>
    <recommendedName>
        <fullName evidence="1">DUF2779 domain-containing protein</fullName>
    </recommendedName>
</protein>
<dbReference type="Pfam" id="PF11074">
    <property type="entry name" value="DUF2779"/>
    <property type="match status" value="1"/>
</dbReference>
<accession>A0A1L3GR37</accession>
<sequence length="494" mass="55836">MANTGLSKSLILKGLQCQKALWLTKNPPDFELPPKPDLEALFRTGTEVGILAQQLFPGGVEVPYEGLSFGEQLTRTKQLIDSGAEVIYEASFSFSAIFVKVDILVRDGDAWQIHEVKMGTSVKDVNLDDVAVQHYVLNGCGLSVSKSFLVHINNQYVRQGDIEVDKLFTGEEITPQVLARLQSMPEVVQELRSTLRESAEPSIDIGPHCKDPYECDFIPYCWRHIPEDSIFDLRGRGTDKFKLYNQGIVRLADVPLDELNGAQRFQAEATLEQKDVTDREAVREFLGSLWYPLCHLDFETFDTPIPPFDGVRPYQKVPFQYSLHIQKEVGAEPEHCEYLAQPNVDPRRELIEQLLTTIPEDACILTYNQAFEKGVLRELAKLFPDLAEAIEVRLANVRDLMAPFKRRDVYRWPMRGSYSIKEVLPALVPELSYTGMEIADGMAAMQAYREMCALEAGEKLDRLRAAMLDYCRLDTLAMVKILKVLVATEGFSSC</sequence>
<keyword evidence="3" id="KW-1185">Reference proteome</keyword>
<feature type="domain" description="DUF2779" evidence="1">
    <location>
        <begin position="295"/>
        <end position="419"/>
    </location>
</feature>
<gene>
    <name evidence="2" type="ORF">A7E78_09795</name>
</gene>
<evidence type="ECO:0000313" key="3">
    <source>
        <dbReference type="Proteomes" id="UP000182517"/>
    </source>
</evidence>
<dbReference type="OrthoDB" id="9783873at2"/>
<dbReference type="EMBL" id="CP015519">
    <property type="protein sequence ID" value="APG28108.1"/>
    <property type="molecule type" value="Genomic_DNA"/>
</dbReference>
<proteinExistence type="predicted"/>
<dbReference type="Proteomes" id="UP000182517">
    <property type="component" value="Chromosome"/>
</dbReference>
<reference evidence="2 3" key="1">
    <citation type="journal article" date="2017" name="Genome Announc.">
        <title>Complete Genome Sequences of Two Acetylene-Fermenting Pelobacter acetylenicus Strains.</title>
        <authorList>
            <person name="Sutton J.M."/>
            <person name="Baesman S.M."/>
            <person name="Fierst J.L."/>
            <person name="Poret-Peterson A.T."/>
            <person name="Oremland R.S."/>
            <person name="Dunlap D.S."/>
            <person name="Akob D.M."/>
        </authorList>
    </citation>
    <scope>NUCLEOTIDE SEQUENCE [LARGE SCALE GENOMIC DNA]</scope>
    <source>
        <strain evidence="2 3">SFB93</strain>
    </source>
</reference>
<name>A0A1L3GR37_9BACT</name>
<dbReference type="STRING" id="1842532.A7E78_09795"/>
<organism evidence="2 3">
    <name type="scientific">Syntrophotalea acetylenivorans</name>
    <dbReference type="NCBI Taxonomy" id="1842532"/>
    <lineage>
        <taxon>Bacteria</taxon>
        <taxon>Pseudomonadati</taxon>
        <taxon>Thermodesulfobacteriota</taxon>
        <taxon>Desulfuromonadia</taxon>
        <taxon>Desulfuromonadales</taxon>
        <taxon>Syntrophotaleaceae</taxon>
        <taxon>Syntrophotalea</taxon>
    </lineage>
</organism>